<name>A0AAE1RLM3_9SOLA</name>
<reference evidence="1" key="1">
    <citation type="submission" date="2023-12" db="EMBL/GenBank/DDBJ databases">
        <title>Genome assembly of Anisodus tanguticus.</title>
        <authorList>
            <person name="Wang Y.-J."/>
        </authorList>
    </citation>
    <scope>NUCLEOTIDE SEQUENCE</scope>
    <source>
        <strain evidence="1">KB-2021</strain>
        <tissue evidence="1">Leaf</tissue>
    </source>
</reference>
<gene>
    <name evidence="1" type="ORF">RND71_028530</name>
</gene>
<proteinExistence type="predicted"/>
<dbReference type="Proteomes" id="UP001291623">
    <property type="component" value="Unassembled WGS sequence"/>
</dbReference>
<organism evidence="1 2">
    <name type="scientific">Anisodus tanguticus</name>
    <dbReference type="NCBI Taxonomy" id="243964"/>
    <lineage>
        <taxon>Eukaryota</taxon>
        <taxon>Viridiplantae</taxon>
        <taxon>Streptophyta</taxon>
        <taxon>Embryophyta</taxon>
        <taxon>Tracheophyta</taxon>
        <taxon>Spermatophyta</taxon>
        <taxon>Magnoliopsida</taxon>
        <taxon>eudicotyledons</taxon>
        <taxon>Gunneridae</taxon>
        <taxon>Pentapetalae</taxon>
        <taxon>asterids</taxon>
        <taxon>lamiids</taxon>
        <taxon>Solanales</taxon>
        <taxon>Solanaceae</taxon>
        <taxon>Solanoideae</taxon>
        <taxon>Hyoscyameae</taxon>
        <taxon>Anisodus</taxon>
    </lineage>
</organism>
<keyword evidence="2" id="KW-1185">Reference proteome</keyword>
<dbReference type="AlphaFoldDB" id="A0AAE1RLM3"/>
<dbReference type="EMBL" id="JAVYJV010000015">
    <property type="protein sequence ID" value="KAK4353012.1"/>
    <property type="molecule type" value="Genomic_DNA"/>
</dbReference>
<protein>
    <submittedName>
        <fullName evidence="1">Uncharacterized protein</fullName>
    </submittedName>
</protein>
<sequence length="149" mass="17564">MIPKINLSIFMRHRVMRFSRKYCRTVLSRRVFLETLIDQLRRLRERWASGMFVGEDHGVEISTALTSKINTPKISKYLKKTQFVRIEVWNGSFKAAVIILEINLNSGWIDIAEKILRFLEKFSKIETQPFPPPLTKLYHTQPTLRDGQK</sequence>
<accession>A0AAE1RLM3</accession>
<comment type="caution">
    <text evidence="1">The sequence shown here is derived from an EMBL/GenBank/DDBJ whole genome shotgun (WGS) entry which is preliminary data.</text>
</comment>
<evidence type="ECO:0000313" key="1">
    <source>
        <dbReference type="EMBL" id="KAK4353012.1"/>
    </source>
</evidence>
<evidence type="ECO:0000313" key="2">
    <source>
        <dbReference type="Proteomes" id="UP001291623"/>
    </source>
</evidence>